<accession>A0A6G8QEY9</accession>
<evidence type="ECO:0000313" key="2">
    <source>
        <dbReference type="EMBL" id="QIN84807.1"/>
    </source>
</evidence>
<dbReference type="InterPro" id="IPR000182">
    <property type="entry name" value="GNAT_dom"/>
</dbReference>
<sequence length="210" mass="23725">MAVWENLTEVLEGGIVRLEPLAKRHEEGLFEAARDERIWAWMQYGTALGREEFGSWIDDAISRSAAGFEGAFATIDIGSGEPIGSTRYLALRPGHRGLEIGWTWLAPTYWRTGANVEAKLLMLGHAFERLGCMRVELKTDRRNERSRGAMEALPAKFEGIFRKHMILPDGSVRDSAYYSITDDEWPEVEENLRRRLDLLAGREGAGWVNG</sequence>
<evidence type="ECO:0000259" key="1">
    <source>
        <dbReference type="Pfam" id="PF13302"/>
    </source>
</evidence>
<dbReference type="InterPro" id="IPR016181">
    <property type="entry name" value="Acyl_CoA_acyltransferase"/>
</dbReference>
<dbReference type="PANTHER" id="PTHR43610:SF1">
    <property type="entry name" value="N-ACETYLTRANSFERASE DOMAIN-CONTAINING PROTEIN"/>
    <property type="match status" value="1"/>
</dbReference>
<dbReference type="SUPFAM" id="SSF55729">
    <property type="entry name" value="Acyl-CoA N-acyltransferases (Nat)"/>
    <property type="match status" value="1"/>
</dbReference>
<dbReference type="Gene3D" id="3.40.630.30">
    <property type="match status" value="1"/>
</dbReference>
<reference evidence="2 3" key="1">
    <citation type="submission" date="2019-10" db="EMBL/GenBank/DDBJ databases">
        <title>Rubrobacter sp nov SCSIO 52090 isolated from a deep-sea sediment in the South China Sea.</title>
        <authorList>
            <person name="Chen R.W."/>
        </authorList>
    </citation>
    <scope>NUCLEOTIDE SEQUENCE [LARGE SCALE GENOMIC DNA]</scope>
    <source>
        <strain evidence="2 3">SCSIO 52909</strain>
    </source>
</reference>
<dbReference type="KEGG" id="rub:GBA63_20770"/>
<keyword evidence="3" id="KW-1185">Reference proteome</keyword>
<dbReference type="AlphaFoldDB" id="A0A6G8QEY9"/>
<dbReference type="PANTHER" id="PTHR43610">
    <property type="entry name" value="BLL6696 PROTEIN"/>
    <property type="match status" value="1"/>
</dbReference>
<gene>
    <name evidence="2" type="ORF">GBA63_20770</name>
</gene>
<keyword evidence="2" id="KW-0808">Transferase</keyword>
<dbReference type="RefSeq" id="WP_166179361.1">
    <property type="nucleotide sequence ID" value="NZ_CP045119.1"/>
</dbReference>
<protein>
    <submittedName>
        <fullName evidence="2">GNAT family N-acetyltransferase</fullName>
    </submittedName>
</protein>
<dbReference type="Pfam" id="PF13302">
    <property type="entry name" value="Acetyltransf_3"/>
    <property type="match status" value="1"/>
</dbReference>
<dbReference type="EMBL" id="CP045119">
    <property type="protein sequence ID" value="QIN84807.1"/>
    <property type="molecule type" value="Genomic_DNA"/>
</dbReference>
<proteinExistence type="predicted"/>
<evidence type="ECO:0000313" key="3">
    <source>
        <dbReference type="Proteomes" id="UP000501452"/>
    </source>
</evidence>
<dbReference type="Proteomes" id="UP000501452">
    <property type="component" value="Chromosome"/>
</dbReference>
<feature type="domain" description="N-acetyltransferase" evidence="1">
    <location>
        <begin position="17"/>
        <end position="153"/>
    </location>
</feature>
<dbReference type="GO" id="GO:0016747">
    <property type="term" value="F:acyltransferase activity, transferring groups other than amino-acyl groups"/>
    <property type="evidence" value="ECO:0007669"/>
    <property type="project" value="InterPro"/>
</dbReference>
<name>A0A6G8QEY9_9ACTN</name>
<organism evidence="2 3">
    <name type="scientific">Rubrobacter tropicus</name>
    <dbReference type="NCBI Taxonomy" id="2653851"/>
    <lineage>
        <taxon>Bacteria</taxon>
        <taxon>Bacillati</taxon>
        <taxon>Actinomycetota</taxon>
        <taxon>Rubrobacteria</taxon>
        <taxon>Rubrobacterales</taxon>
        <taxon>Rubrobacteraceae</taxon>
        <taxon>Rubrobacter</taxon>
    </lineage>
</organism>